<sequence>MVVKALALSDFAGFYTKKAVTSWRWRIKKGKWFYVQEQIES</sequence>
<evidence type="ECO:0000313" key="2">
    <source>
        <dbReference type="Proteomes" id="UP000580250"/>
    </source>
</evidence>
<comment type="caution">
    <text evidence="1">The sequence shown here is derived from an EMBL/GenBank/DDBJ whole genome shotgun (WGS) entry which is preliminary data.</text>
</comment>
<organism evidence="1 2">
    <name type="scientific">Meloidogyne enterolobii</name>
    <name type="common">Root-knot nematode worm</name>
    <name type="synonym">Meloidogyne mayaguensis</name>
    <dbReference type="NCBI Taxonomy" id="390850"/>
    <lineage>
        <taxon>Eukaryota</taxon>
        <taxon>Metazoa</taxon>
        <taxon>Ecdysozoa</taxon>
        <taxon>Nematoda</taxon>
        <taxon>Chromadorea</taxon>
        <taxon>Rhabditida</taxon>
        <taxon>Tylenchina</taxon>
        <taxon>Tylenchomorpha</taxon>
        <taxon>Tylenchoidea</taxon>
        <taxon>Meloidogynidae</taxon>
        <taxon>Meloidogyninae</taxon>
        <taxon>Meloidogyne</taxon>
    </lineage>
</organism>
<gene>
    <name evidence="1" type="ORF">MENT_LOCUS47257</name>
</gene>
<dbReference type="AlphaFoldDB" id="A0A6V7X4S3"/>
<evidence type="ECO:0000313" key="1">
    <source>
        <dbReference type="EMBL" id="CAD2194252.1"/>
    </source>
</evidence>
<accession>A0A6V7X4S3</accession>
<proteinExistence type="predicted"/>
<protein>
    <submittedName>
        <fullName evidence="1">Uncharacterized protein</fullName>
    </submittedName>
</protein>
<dbReference type="EMBL" id="CAJEWN010001097">
    <property type="protein sequence ID" value="CAD2194252.1"/>
    <property type="molecule type" value="Genomic_DNA"/>
</dbReference>
<name>A0A6V7X4S3_MELEN</name>
<dbReference type="Proteomes" id="UP000580250">
    <property type="component" value="Unassembled WGS sequence"/>
</dbReference>
<reference evidence="1 2" key="1">
    <citation type="submission" date="2020-08" db="EMBL/GenBank/DDBJ databases">
        <authorList>
            <person name="Koutsovoulos G."/>
            <person name="Danchin GJ E."/>
        </authorList>
    </citation>
    <scope>NUCLEOTIDE SEQUENCE [LARGE SCALE GENOMIC DNA]</scope>
</reference>